<comment type="caution">
    <text evidence="2">The sequence shown here is derived from an EMBL/GenBank/DDBJ whole genome shotgun (WGS) entry which is preliminary data.</text>
</comment>
<reference evidence="2" key="1">
    <citation type="journal article" date="2017" name="Nature">
        <title>The sunflower genome provides insights into oil metabolism, flowering and Asterid evolution.</title>
        <authorList>
            <person name="Badouin H."/>
            <person name="Gouzy J."/>
            <person name="Grassa C.J."/>
            <person name="Murat F."/>
            <person name="Staton S.E."/>
            <person name="Cottret L."/>
            <person name="Lelandais-Briere C."/>
            <person name="Owens G.L."/>
            <person name="Carrere S."/>
            <person name="Mayjonade B."/>
            <person name="Legrand L."/>
            <person name="Gill N."/>
            <person name="Kane N.C."/>
            <person name="Bowers J.E."/>
            <person name="Hubner S."/>
            <person name="Bellec A."/>
            <person name="Berard A."/>
            <person name="Berges H."/>
            <person name="Blanchet N."/>
            <person name="Boniface M.C."/>
            <person name="Brunel D."/>
            <person name="Catrice O."/>
            <person name="Chaidir N."/>
            <person name="Claudel C."/>
            <person name="Donnadieu C."/>
            <person name="Faraut T."/>
            <person name="Fievet G."/>
            <person name="Helmstetter N."/>
            <person name="King M."/>
            <person name="Knapp S.J."/>
            <person name="Lai Z."/>
            <person name="Le Paslier M.C."/>
            <person name="Lippi Y."/>
            <person name="Lorenzon L."/>
            <person name="Mandel J.R."/>
            <person name="Marage G."/>
            <person name="Marchand G."/>
            <person name="Marquand E."/>
            <person name="Bret-Mestries E."/>
            <person name="Morien E."/>
            <person name="Nambeesan S."/>
            <person name="Nguyen T."/>
            <person name="Pegot-Espagnet P."/>
            <person name="Pouilly N."/>
            <person name="Raftis F."/>
            <person name="Sallet E."/>
            <person name="Schiex T."/>
            <person name="Thomas J."/>
            <person name="Vandecasteele C."/>
            <person name="Vares D."/>
            <person name="Vear F."/>
            <person name="Vautrin S."/>
            <person name="Crespi M."/>
            <person name="Mangin B."/>
            <person name="Burke J.M."/>
            <person name="Salse J."/>
            <person name="Munos S."/>
            <person name="Vincourt P."/>
            <person name="Rieseberg L.H."/>
            <person name="Langlade N.B."/>
        </authorList>
    </citation>
    <scope>NUCLEOTIDE SEQUENCE</scope>
    <source>
        <tissue evidence="2">Leaves</tissue>
    </source>
</reference>
<name>A0A9K3E1X6_HELAN</name>
<accession>A0A9K3E1X6</accession>
<proteinExistence type="predicted"/>
<evidence type="ECO:0000313" key="2">
    <source>
        <dbReference type="EMBL" id="KAF5765228.1"/>
    </source>
</evidence>
<gene>
    <name evidence="2" type="ORF">HanXRQr2_Chr15g0701341</name>
</gene>
<organism evidence="2 3">
    <name type="scientific">Helianthus annuus</name>
    <name type="common">Common sunflower</name>
    <dbReference type="NCBI Taxonomy" id="4232"/>
    <lineage>
        <taxon>Eukaryota</taxon>
        <taxon>Viridiplantae</taxon>
        <taxon>Streptophyta</taxon>
        <taxon>Embryophyta</taxon>
        <taxon>Tracheophyta</taxon>
        <taxon>Spermatophyta</taxon>
        <taxon>Magnoliopsida</taxon>
        <taxon>eudicotyledons</taxon>
        <taxon>Gunneridae</taxon>
        <taxon>Pentapetalae</taxon>
        <taxon>asterids</taxon>
        <taxon>campanulids</taxon>
        <taxon>Asterales</taxon>
        <taxon>Asteraceae</taxon>
        <taxon>Asteroideae</taxon>
        <taxon>Heliantheae alliance</taxon>
        <taxon>Heliantheae</taxon>
        <taxon>Helianthus</taxon>
    </lineage>
</organism>
<feature type="transmembrane region" description="Helical" evidence="1">
    <location>
        <begin position="12"/>
        <end position="31"/>
    </location>
</feature>
<evidence type="ECO:0000313" key="3">
    <source>
        <dbReference type="Proteomes" id="UP000215914"/>
    </source>
</evidence>
<dbReference type="Gramene" id="mRNA:HanXRQr2_Chr15g0701341">
    <property type="protein sequence ID" value="mRNA:HanXRQr2_Chr15g0701341"/>
    <property type="gene ID" value="HanXRQr2_Chr15g0701341"/>
</dbReference>
<keyword evidence="3" id="KW-1185">Reference proteome</keyword>
<keyword evidence="1" id="KW-0812">Transmembrane</keyword>
<dbReference type="EMBL" id="MNCJ02000330">
    <property type="protein sequence ID" value="KAF5765228.1"/>
    <property type="molecule type" value="Genomic_DNA"/>
</dbReference>
<sequence length="104" mass="12311">MIIVMNMIEVGIIDGTTIEALCILMFWNIVFRPKQHPKHSLNMIVYLNDANRSKQKQDKEKGKKNVNIHWMRLNLVTDWELNSIYYHIIMDRVVSVNKKVSKNL</sequence>
<keyword evidence="1" id="KW-0472">Membrane</keyword>
<dbReference type="Proteomes" id="UP000215914">
    <property type="component" value="Unassembled WGS sequence"/>
</dbReference>
<dbReference type="AlphaFoldDB" id="A0A9K3E1X6"/>
<keyword evidence="1" id="KW-1133">Transmembrane helix</keyword>
<reference evidence="2" key="2">
    <citation type="submission" date="2020-06" db="EMBL/GenBank/DDBJ databases">
        <title>Helianthus annuus Genome sequencing and assembly Release 2.</title>
        <authorList>
            <person name="Gouzy J."/>
            <person name="Langlade N."/>
            <person name="Munos S."/>
        </authorList>
    </citation>
    <scope>NUCLEOTIDE SEQUENCE</scope>
    <source>
        <tissue evidence="2">Leaves</tissue>
    </source>
</reference>
<protein>
    <submittedName>
        <fullName evidence="2">Uncharacterized protein</fullName>
    </submittedName>
</protein>
<evidence type="ECO:0000256" key="1">
    <source>
        <dbReference type="SAM" id="Phobius"/>
    </source>
</evidence>